<dbReference type="AlphaFoldDB" id="U5BYM0"/>
<protein>
    <submittedName>
        <fullName evidence="1">Uncharacterized protein</fullName>
    </submittedName>
</protein>
<proteinExistence type="predicted"/>
<reference evidence="1 2" key="1">
    <citation type="journal article" date="2013" name="Genome Announc.">
        <title>Draft Genome Sequence of the Psychrophilic and Alkaliphilic Rhodonellum psychrophilum Strain GCM71T.</title>
        <authorList>
            <person name="Hauptmann A.L."/>
            <person name="Glaring M.A."/>
            <person name="Hallin P.F."/>
            <person name="Prieme A."/>
            <person name="Stougaard P."/>
        </authorList>
    </citation>
    <scope>NUCLEOTIDE SEQUENCE [LARGE SCALE GENOMIC DNA]</scope>
    <source>
        <strain evidence="1 2">GCM71</strain>
    </source>
</reference>
<accession>U5BYM0</accession>
<keyword evidence="2" id="KW-1185">Reference proteome</keyword>
<evidence type="ECO:0000313" key="1">
    <source>
        <dbReference type="EMBL" id="ERM82933.1"/>
    </source>
</evidence>
<comment type="caution">
    <text evidence="1">The sequence shown here is derived from an EMBL/GenBank/DDBJ whole genome shotgun (WGS) entry which is preliminary data.</text>
</comment>
<gene>
    <name evidence="1" type="ORF">P872_04790</name>
</gene>
<name>U5BYM0_9BACT</name>
<dbReference type="EMBL" id="AWXR01000019">
    <property type="protein sequence ID" value="ERM82933.1"/>
    <property type="molecule type" value="Genomic_DNA"/>
</dbReference>
<organism evidence="1 2">
    <name type="scientific">Rhodonellum psychrophilum GCM71 = DSM 17998</name>
    <dbReference type="NCBI Taxonomy" id="1123057"/>
    <lineage>
        <taxon>Bacteria</taxon>
        <taxon>Pseudomonadati</taxon>
        <taxon>Bacteroidota</taxon>
        <taxon>Cytophagia</taxon>
        <taxon>Cytophagales</taxon>
        <taxon>Cytophagaceae</taxon>
        <taxon>Rhodonellum</taxon>
    </lineage>
</organism>
<evidence type="ECO:0000313" key="2">
    <source>
        <dbReference type="Proteomes" id="UP000016843"/>
    </source>
</evidence>
<dbReference type="Proteomes" id="UP000016843">
    <property type="component" value="Unassembled WGS sequence"/>
</dbReference>
<sequence length="41" mass="4987">MGKIKRKLHRNKYHFLSQKHFVVSGFMKIGFLNKKVNLFEH</sequence>